<accession>A0ABR9T1Q1</accession>
<reference evidence="2 3" key="1">
    <citation type="submission" date="2018-02" db="EMBL/GenBank/DDBJ databases">
        <title>Sphingobacterium KA21.</title>
        <authorList>
            <person name="Vasarhelyi B.M."/>
            <person name="Deshmukh S."/>
            <person name="Balint B."/>
            <person name="Kukolya J."/>
        </authorList>
    </citation>
    <scope>NUCLEOTIDE SEQUENCE [LARGE SCALE GENOMIC DNA]</scope>
    <source>
        <strain evidence="2 3">Ka21</strain>
    </source>
</reference>
<dbReference type="SMART" id="SM00135">
    <property type="entry name" value="LY"/>
    <property type="match status" value="5"/>
</dbReference>
<dbReference type="Gene3D" id="2.120.10.30">
    <property type="entry name" value="TolB, C-terminal domain"/>
    <property type="match status" value="2"/>
</dbReference>
<comment type="caution">
    <text evidence="2">The sequence shown here is derived from an EMBL/GenBank/DDBJ whole genome shotgun (WGS) entry which is preliminary data.</text>
</comment>
<dbReference type="Gene3D" id="2.60.40.10">
    <property type="entry name" value="Immunoglobulins"/>
    <property type="match status" value="1"/>
</dbReference>
<proteinExistence type="predicted"/>
<sequence length="392" mass="43173">MKILKRIVPAFLITLIVFAGCKNEKYDFDSLPPTVKSFFTITNTELHIDEEIHFKNESADGDSYSWDFGDGTTSTEKEPTKTYTAPGAYTIKLKVVGPGGTGNYAKDIAVIDPNAVIETDKELYFIEYGNPVRAIRKISLEIGATVETVVSLTSRAGYGLAYDAINKKFYFSDYLTTANGMIWSFNSDASNVQSIVSGITDPYAVAVNPVAGKIYWADDAGNISRANLDGGDFEKEFIHVQLTATRAGQMRAVAYNSKTDLIYFYEVYNEDLYVAKSDGTSVEKIVSDVYGYGMFVDEVNSKIYFEDRNSSSIIKANLDGSNQEKFVDLAASSRAYGMAIDYTTNKFYWTQLTSSSDNSGLIKRADLDGNNAETFLSGIVAPGAIIIKDKED</sequence>
<organism evidence="2 3">
    <name type="scientific">Sphingobacterium pedocola</name>
    <dbReference type="NCBI Taxonomy" id="2082722"/>
    <lineage>
        <taxon>Bacteria</taxon>
        <taxon>Pseudomonadati</taxon>
        <taxon>Bacteroidota</taxon>
        <taxon>Sphingobacteriia</taxon>
        <taxon>Sphingobacteriales</taxon>
        <taxon>Sphingobacteriaceae</taxon>
        <taxon>Sphingobacterium</taxon>
    </lineage>
</organism>
<keyword evidence="3" id="KW-1185">Reference proteome</keyword>
<dbReference type="PANTHER" id="PTHR46513">
    <property type="entry name" value="VITELLOGENIN RECEPTOR-LIKE PROTEIN-RELATED-RELATED"/>
    <property type="match status" value="1"/>
</dbReference>
<protein>
    <recommendedName>
        <fullName evidence="1">PKD domain-containing protein</fullName>
    </recommendedName>
</protein>
<dbReference type="Pfam" id="PF18911">
    <property type="entry name" value="PKD_4"/>
    <property type="match status" value="1"/>
</dbReference>
<dbReference type="CDD" id="cd00146">
    <property type="entry name" value="PKD"/>
    <property type="match status" value="1"/>
</dbReference>
<dbReference type="RefSeq" id="WP_196939218.1">
    <property type="nucleotide sequence ID" value="NZ_MU158689.1"/>
</dbReference>
<dbReference type="InterPro" id="IPR011042">
    <property type="entry name" value="6-blade_b-propeller_TolB-like"/>
</dbReference>
<feature type="domain" description="PKD" evidence="1">
    <location>
        <begin position="56"/>
        <end position="110"/>
    </location>
</feature>
<gene>
    <name evidence="2" type="ORF">C4F40_00705</name>
</gene>
<dbReference type="InterPro" id="IPR000601">
    <property type="entry name" value="PKD_dom"/>
</dbReference>
<dbReference type="InterPro" id="IPR022409">
    <property type="entry name" value="PKD/Chitinase_dom"/>
</dbReference>
<dbReference type="PROSITE" id="PS51257">
    <property type="entry name" value="PROKAR_LIPOPROTEIN"/>
    <property type="match status" value="1"/>
</dbReference>
<dbReference type="InterPro" id="IPR035986">
    <property type="entry name" value="PKD_dom_sf"/>
</dbReference>
<dbReference type="PANTHER" id="PTHR46513:SF13">
    <property type="entry name" value="EGF-LIKE DOMAIN-CONTAINING PROTEIN"/>
    <property type="match status" value="1"/>
</dbReference>
<evidence type="ECO:0000313" key="2">
    <source>
        <dbReference type="EMBL" id="MBE8719248.1"/>
    </source>
</evidence>
<dbReference type="SMART" id="SM00089">
    <property type="entry name" value="PKD"/>
    <property type="match status" value="1"/>
</dbReference>
<name>A0ABR9T1Q1_9SPHI</name>
<dbReference type="InterPro" id="IPR000033">
    <property type="entry name" value="LDLR_classB_rpt"/>
</dbReference>
<dbReference type="PROSITE" id="PS50093">
    <property type="entry name" value="PKD"/>
    <property type="match status" value="1"/>
</dbReference>
<dbReference type="SUPFAM" id="SSF101898">
    <property type="entry name" value="NHL repeat"/>
    <property type="match status" value="1"/>
</dbReference>
<dbReference type="InterPro" id="IPR050778">
    <property type="entry name" value="Cueball_EGF_LRP_Nidogen"/>
</dbReference>
<dbReference type="SUPFAM" id="SSF49299">
    <property type="entry name" value="PKD domain"/>
    <property type="match status" value="1"/>
</dbReference>
<evidence type="ECO:0000313" key="3">
    <source>
        <dbReference type="Proteomes" id="UP000618319"/>
    </source>
</evidence>
<dbReference type="InterPro" id="IPR013783">
    <property type="entry name" value="Ig-like_fold"/>
</dbReference>
<evidence type="ECO:0000259" key="1">
    <source>
        <dbReference type="PROSITE" id="PS50093"/>
    </source>
</evidence>
<dbReference type="EMBL" id="PSKQ01000007">
    <property type="protein sequence ID" value="MBE8719248.1"/>
    <property type="molecule type" value="Genomic_DNA"/>
</dbReference>
<dbReference type="Proteomes" id="UP000618319">
    <property type="component" value="Unassembled WGS sequence"/>
</dbReference>